<protein>
    <submittedName>
        <fullName evidence="1">Uncharacterized protein</fullName>
    </submittedName>
</protein>
<proteinExistence type="predicted"/>
<dbReference type="EMBL" id="JACGWN010000012">
    <property type="protein sequence ID" value="KAL0416497.1"/>
    <property type="molecule type" value="Genomic_DNA"/>
</dbReference>
<reference evidence="1" key="2">
    <citation type="journal article" date="2024" name="Plant">
        <title>Genomic evolution and insights into agronomic trait innovations of Sesamum species.</title>
        <authorList>
            <person name="Miao H."/>
            <person name="Wang L."/>
            <person name="Qu L."/>
            <person name="Liu H."/>
            <person name="Sun Y."/>
            <person name="Le M."/>
            <person name="Wang Q."/>
            <person name="Wei S."/>
            <person name="Zheng Y."/>
            <person name="Lin W."/>
            <person name="Duan Y."/>
            <person name="Cao H."/>
            <person name="Xiong S."/>
            <person name="Wang X."/>
            <person name="Wei L."/>
            <person name="Li C."/>
            <person name="Ma Q."/>
            <person name="Ju M."/>
            <person name="Zhao R."/>
            <person name="Li G."/>
            <person name="Mu C."/>
            <person name="Tian Q."/>
            <person name="Mei H."/>
            <person name="Zhang T."/>
            <person name="Gao T."/>
            <person name="Zhang H."/>
        </authorList>
    </citation>
    <scope>NUCLEOTIDE SEQUENCE</scope>
    <source>
        <strain evidence="1">KEN1</strain>
    </source>
</reference>
<organism evidence="1">
    <name type="scientific">Sesamum latifolium</name>
    <dbReference type="NCBI Taxonomy" id="2727402"/>
    <lineage>
        <taxon>Eukaryota</taxon>
        <taxon>Viridiplantae</taxon>
        <taxon>Streptophyta</taxon>
        <taxon>Embryophyta</taxon>
        <taxon>Tracheophyta</taxon>
        <taxon>Spermatophyta</taxon>
        <taxon>Magnoliopsida</taxon>
        <taxon>eudicotyledons</taxon>
        <taxon>Gunneridae</taxon>
        <taxon>Pentapetalae</taxon>
        <taxon>asterids</taxon>
        <taxon>lamiids</taxon>
        <taxon>Lamiales</taxon>
        <taxon>Pedaliaceae</taxon>
        <taxon>Sesamum</taxon>
    </lineage>
</organism>
<sequence length="113" mass="13425">MMERIEPVEKHKEIELVPSEPKKVTRIRSRFSLQMETLTIEFLRKNTNLFAWSPSDFKGLDPEVIVHRLNVDPQAKLVKQKKRSFRMDRNRIIEEVVNKLLKAGYVAEVRYTD</sequence>
<comment type="caution">
    <text evidence="1">The sequence shown here is derived from an EMBL/GenBank/DDBJ whole genome shotgun (WGS) entry which is preliminary data.</text>
</comment>
<dbReference type="AlphaFoldDB" id="A0AAW2UIK2"/>
<name>A0AAW2UIK2_9LAMI</name>
<gene>
    <name evidence="1" type="ORF">Slati_3481600</name>
</gene>
<accession>A0AAW2UIK2</accession>
<evidence type="ECO:0000313" key="1">
    <source>
        <dbReference type="EMBL" id="KAL0416497.1"/>
    </source>
</evidence>
<reference evidence="1" key="1">
    <citation type="submission" date="2020-06" db="EMBL/GenBank/DDBJ databases">
        <authorList>
            <person name="Li T."/>
            <person name="Hu X."/>
            <person name="Zhang T."/>
            <person name="Song X."/>
            <person name="Zhang H."/>
            <person name="Dai N."/>
            <person name="Sheng W."/>
            <person name="Hou X."/>
            <person name="Wei L."/>
        </authorList>
    </citation>
    <scope>NUCLEOTIDE SEQUENCE</scope>
    <source>
        <strain evidence="1">KEN1</strain>
        <tissue evidence="1">Leaf</tissue>
    </source>
</reference>